<dbReference type="AlphaFoldDB" id="A0A183G3N6"/>
<keyword evidence="1" id="KW-0234">DNA repair</keyword>
<reference evidence="4" key="1">
    <citation type="submission" date="2019-09" db="UniProtKB">
        <authorList>
            <consortium name="WormBaseParasite"/>
        </authorList>
    </citation>
    <scope>IDENTIFICATION</scope>
</reference>
<dbReference type="Proteomes" id="UP000050761">
    <property type="component" value="Unassembled WGS sequence"/>
</dbReference>
<accession>A0A183G3N6</accession>
<dbReference type="EC" id="5.6.2.3" evidence="1"/>
<dbReference type="GO" id="GO:0000723">
    <property type="term" value="P:telomere maintenance"/>
    <property type="evidence" value="ECO:0007669"/>
    <property type="project" value="InterPro"/>
</dbReference>
<feature type="domain" description="DNA helicase Pif1-like DEAD-box helicase" evidence="2">
    <location>
        <begin position="155"/>
        <end position="301"/>
    </location>
</feature>
<dbReference type="PANTHER" id="PTHR10492:SF57">
    <property type="entry name" value="ATP-DEPENDENT DNA HELICASE"/>
    <property type="match status" value="1"/>
</dbReference>
<keyword evidence="3" id="KW-1185">Reference proteome</keyword>
<comment type="catalytic activity">
    <reaction evidence="1">
        <text>ATP + H2O = ADP + phosphate + H(+)</text>
        <dbReference type="Rhea" id="RHEA:13065"/>
        <dbReference type="ChEBI" id="CHEBI:15377"/>
        <dbReference type="ChEBI" id="CHEBI:15378"/>
        <dbReference type="ChEBI" id="CHEBI:30616"/>
        <dbReference type="ChEBI" id="CHEBI:43474"/>
        <dbReference type="ChEBI" id="CHEBI:456216"/>
        <dbReference type="EC" id="5.6.2.3"/>
    </reaction>
</comment>
<name>A0A183G3N6_HELPZ</name>
<dbReference type="InterPro" id="IPR010285">
    <property type="entry name" value="DNA_helicase_pif1-like_DEAD"/>
</dbReference>
<keyword evidence="1" id="KW-0233">DNA recombination</keyword>
<protein>
    <recommendedName>
        <fullName evidence="1">ATP-dependent DNA helicase</fullName>
        <ecNumber evidence="1">5.6.2.3</ecNumber>
    </recommendedName>
</protein>
<dbReference type="GO" id="GO:0043139">
    <property type="term" value="F:5'-3' DNA helicase activity"/>
    <property type="evidence" value="ECO:0007669"/>
    <property type="project" value="UniProtKB-EC"/>
</dbReference>
<evidence type="ECO:0000259" key="2">
    <source>
        <dbReference type="Pfam" id="PF05970"/>
    </source>
</evidence>
<evidence type="ECO:0000256" key="1">
    <source>
        <dbReference type="RuleBase" id="RU363044"/>
    </source>
</evidence>
<dbReference type="Pfam" id="PF05970">
    <property type="entry name" value="PIF1"/>
    <property type="match status" value="1"/>
</dbReference>
<evidence type="ECO:0000313" key="3">
    <source>
        <dbReference type="Proteomes" id="UP000050761"/>
    </source>
</evidence>
<dbReference type="PANTHER" id="PTHR10492">
    <property type="match status" value="1"/>
</dbReference>
<keyword evidence="1" id="KW-0227">DNA damage</keyword>
<keyword evidence="1" id="KW-0347">Helicase</keyword>
<sequence>MKSFLMQLKRLDFSMTTITSKKVFWKLLTFKRQLLCEVSSPAYCVIISNANTLWNEFCGVMADDFLHRGFTREQSAVFAYFDIANRMADLGKHLQDFVEATQDERPEIPKVPVNDKAHAAEGAAQYETLNEGQKTQLTLFSQRSIDKRIAASLWIAQEGQARRRTVHSAFKLIIADQNRSSSMRRQQREVRMLMETEIIIWDEISMASKAAFEAVDALLCDLMQNDSPFGGKLIVVGGDFRQTLPMHGGREETLEACVCRSSLWPLFAKYRLTANMRPSDAGEDWQEFLLKVGNGEANDAETVE</sequence>
<comment type="similarity">
    <text evidence="1">Belongs to the helicase family.</text>
</comment>
<dbReference type="WBParaSite" id="HPBE_0001603201-mRNA-1">
    <property type="protein sequence ID" value="HPBE_0001603201-mRNA-1"/>
    <property type="gene ID" value="HPBE_0001603201"/>
</dbReference>
<keyword evidence="1" id="KW-0067">ATP-binding</keyword>
<keyword evidence="1" id="KW-0378">Hydrolase</keyword>
<dbReference type="Gene3D" id="3.40.50.300">
    <property type="entry name" value="P-loop containing nucleotide triphosphate hydrolases"/>
    <property type="match status" value="1"/>
</dbReference>
<dbReference type="GO" id="GO:0006281">
    <property type="term" value="P:DNA repair"/>
    <property type="evidence" value="ECO:0007669"/>
    <property type="project" value="UniProtKB-KW"/>
</dbReference>
<dbReference type="GO" id="GO:0005524">
    <property type="term" value="F:ATP binding"/>
    <property type="evidence" value="ECO:0007669"/>
    <property type="project" value="UniProtKB-KW"/>
</dbReference>
<keyword evidence="1" id="KW-0547">Nucleotide-binding</keyword>
<evidence type="ECO:0000313" key="4">
    <source>
        <dbReference type="WBParaSite" id="HPBE_0001603201-mRNA-1"/>
    </source>
</evidence>
<proteinExistence type="inferred from homology"/>
<organism evidence="3 4">
    <name type="scientific">Heligmosomoides polygyrus</name>
    <name type="common">Parasitic roundworm</name>
    <dbReference type="NCBI Taxonomy" id="6339"/>
    <lineage>
        <taxon>Eukaryota</taxon>
        <taxon>Metazoa</taxon>
        <taxon>Ecdysozoa</taxon>
        <taxon>Nematoda</taxon>
        <taxon>Chromadorea</taxon>
        <taxon>Rhabditida</taxon>
        <taxon>Rhabditina</taxon>
        <taxon>Rhabditomorpha</taxon>
        <taxon>Strongyloidea</taxon>
        <taxon>Heligmosomidae</taxon>
        <taxon>Heligmosomoides</taxon>
    </lineage>
</organism>
<dbReference type="GO" id="GO:0006310">
    <property type="term" value="P:DNA recombination"/>
    <property type="evidence" value="ECO:0007669"/>
    <property type="project" value="UniProtKB-KW"/>
</dbReference>
<comment type="cofactor">
    <cofactor evidence="1">
        <name>Mg(2+)</name>
        <dbReference type="ChEBI" id="CHEBI:18420"/>
    </cofactor>
</comment>
<dbReference type="GO" id="GO:0016887">
    <property type="term" value="F:ATP hydrolysis activity"/>
    <property type="evidence" value="ECO:0007669"/>
    <property type="project" value="RHEA"/>
</dbReference>
<dbReference type="InterPro" id="IPR027417">
    <property type="entry name" value="P-loop_NTPase"/>
</dbReference>